<dbReference type="AlphaFoldDB" id="A0A093UYR2"/>
<name>A0A093UYR2_TALMA</name>
<proteinExistence type="predicted"/>
<comment type="caution">
    <text evidence="1">The sequence shown here is derived from an EMBL/GenBank/DDBJ whole genome shotgun (WGS) entry which is preliminary data.</text>
</comment>
<reference evidence="1" key="1">
    <citation type="journal article" date="2014" name="PLoS Genet.">
        <title>Signature Gene Expression Reveals Novel Clues to the Molecular Mechanisms of Dimorphic Transition in Penicillium marneffei.</title>
        <authorList>
            <person name="Yang E."/>
            <person name="Wang G."/>
            <person name="Cai J."/>
            <person name="Woo P.C."/>
            <person name="Lau S.K."/>
            <person name="Yuen K.-Y."/>
            <person name="Chow W.-N."/>
            <person name="Lin X."/>
        </authorList>
    </citation>
    <scope>NUCLEOTIDE SEQUENCE [LARGE SCALE GENOMIC DNA]</scope>
    <source>
        <strain evidence="1">PM1</strain>
    </source>
</reference>
<gene>
    <name evidence="1" type="ORF">GQ26_0400520</name>
</gene>
<dbReference type="EMBL" id="JPOX01000040">
    <property type="protein sequence ID" value="KFX42874.1"/>
    <property type="molecule type" value="Genomic_DNA"/>
</dbReference>
<evidence type="ECO:0000313" key="1">
    <source>
        <dbReference type="EMBL" id="KFX42874.1"/>
    </source>
</evidence>
<organism evidence="1">
    <name type="scientific">Talaromyces marneffei PM1</name>
    <dbReference type="NCBI Taxonomy" id="1077442"/>
    <lineage>
        <taxon>Eukaryota</taxon>
        <taxon>Fungi</taxon>
        <taxon>Dikarya</taxon>
        <taxon>Ascomycota</taxon>
        <taxon>Pezizomycotina</taxon>
        <taxon>Eurotiomycetes</taxon>
        <taxon>Eurotiomycetidae</taxon>
        <taxon>Eurotiales</taxon>
        <taxon>Trichocomaceae</taxon>
        <taxon>Talaromyces</taxon>
        <taxon>Talaromyces sect. Talaromyces</taxon>
    </lineage>
</organism>
<accession>A0A093UYR2</accession>
<protein>
    <submittedName>
        <fullName evidence="1">Uncharacterized protein</fullName>
    </submittedName>
</protein>
<dbReference type="HOGENOM" id="CLU_3070299_0_0_1"/>
<sequence>MADAVLLASLLPSGRRLTFLCQIKDTIDAVWMLFTSTIFHSVDYICGQGLGCF</sequence>